<dbReference type="GO" id="GO:0051607">
    <property type="term" value="P:defense response to virus"/>
    <property type="evidence" value="ECO:0007669"/>
    <property type="project" value="UniProtKB-KW"/>
</dbReference>
<protein>
    <submittedName>
        <fullName evidence="7">Uncharacterized protein</fullName>
    </submittedName>
</protein>
<dbReference type="InterPro" id="IPR045747">
    <property type="entry name" value="CRISPR-assoc_prot_Cas6_N_sf"/>
</dbReference>
<keyword evidence="4" id="KW-0051">Antiviral defense</keyword>
<dbReference type="Pfam" id="PF19308">
    <property type="entry name" value="CRISPR_Cas6_N"/>
    <property type="match status" value="1"/>
</dbReference>
<name>A0A5J4K3Z1_9CHLR</name>
<feature type="domain" description="CRISPR-associated protein Cas6 C-terminal" evidence="5">
    <location>
        <begin position="173"/>
        <end position="300"/>
    </location>
</feature>
<keyword evidence="2" id="KW-0255">Endonuclease</keyword>
<sequence>MSSASIGNEQGPLVSMLLRLEPVEPGWLTPSCGPQLQAAFLQLVRQVDPELSAWLHQPNQRRPYTLSLLWGFRQLSVKELQIATSHLQPVPVRPGERYWLRLTLLDERLVQAILRACLQQARQLSLTVEQTPLLVTRMLAAPDPIHEGPSWVAVTSFEELAREQEVQEHYAFEFASPTAFSRGQRSWGKLLTLFPEPAAVFESLARSWDLFAPERLRLAAAGLTPQEIADWCADHLIVSQYELRTQYLPSSRFGQTGFLGRITYEVKGPRGAAQARWLTSLARLALFSGVGYKTAMGMGQARCLNVLSPAELPSASDTVASALDRQ</sequence>
<dbReference type="Gene3D" id="3.30.70.1890">
    <property type="match status" value="1"/>
</dbReference>
<evidence type="ECO:0000259" key="5">
    <source>
        <dbReference type="Pfam" id="PF10040"/>
    </source>
</evidence>
<reference evidence="7 8" key="1">
    <citation type="journal article" date="2019" name="Int. J. Syst. Evol. Microbiol.">
        <title>Thermogemmatispora aurantia sp. nov. and Thermogemmatispora argillosa sp. nov., within the class Ktedonobacteria, and emended description of the genus Thermogemmatispora.</title>
        <authorList>
            <person name="Zheng Y."/>
            <person name="Wang C.M."/>
            <person name="Sakai Y."/>
            <person name="Abe K."/>
            <person name="Yokota A."/>
            <person name="Yabe S."/>
        </authorList>
    </citation>
    <scope>NUCLEOTIDE SEQUENCE [LARGE SCALE GENOMIC DNA]</scope>
    <source>
        <strain evidence="7 8">A1-2</strain>
    </source>
</reference>
<dbReference type="EMBL" id="BKZV01000002">
    <property type="protein sequence ID" value="GER83438.1"/>
    <property type="molecule type" value="Genomic_DNA"/>
</dbReference>
<dbReference type="InterPro" id="IPR010156">
    <property type="entry name" value="CRISPR-assoc_prot_Cas6"/>
</dbReference>
<evidence type="ECO:0000259" key="6">
    <source>
        <dbReference type="Pfam" id="PF19308"/>
    </source>
</evidence>
<comment type="caution">
    <text evidence="7">The sequence shown here is derived from an EMBL/GenBank/DDBJ whole genome shotgun (WGS) entry which is preliminary data.</text>
</comment>
<dbReference type="Gene3D" id="3.30.70.1900">
    <property type="match status" value="1"/>
</dbReference>
<dbReference type="CDD" id="cd21141">
    <property type="entry name" value="Cas6_III-like"/>
    <property type="match status" value="1"/>
</dbReference>
<dbReference type="NCBIfam" id="TIGR01877">
    <property type="entry name" value="cas_cas6"/>
    <property type="match status" value="1"/>
</dbReference>
<keyword evidence="8" id="KW-1185">Reference proteome</keyword>
<keyword evidence="3" id="KW-0378">Hydrolase</keyword>
<dbReference type="RefSeq" id="WP_151728200.1">
    <property type="nucleotide sequence ID" value="NZ_BKZV01000002.1"/>
</dbReference>
<accession>A0A5J4K3Z1</accession>
<evidence type="ECO:0000256" key="4">
    <source>
        <dbReference type="ARBA" id="ARBA00023118"/>
    </source>
</evidence>
<evidence type="ECO:0000256" key="3">
    <source>
        <dbReference type="ARBA" id="ARBA00022801"/>
    </source>
</evidence>
<dbReference type="Proteomes" id="UP000334820">
    <property type="component" value="Unassembled WGS sequence"/>
</dbReference>
<dbReference type="GO" id="GO:0016788">
    <property type="term" value="F:hydrolase activity, acting on ester bonds"/>
    <property type="evidence" value="ECO:0007669"/>
    <property type="project" value="InterPro"/>
</dbReference>
<evidence type="ECO:0000256" key="1">
    <source>
        <dbReference type="ARBA" id="ARBA00022722"/>
    </source>
</evidence>
<organism evidence="7 8">
    <name type="scientific">Thermogemmatispora aurantia</name>
    <dbReference type="NCBI Taxonomy" id="2045279"/>
    <lineage>
        <taxon>Bacteria</taxon>
        <taxon>Bacillati</taxon>
        <taxon>Chloroflexota</taxon>
        <taxon>Ktedonobacteria</taxon>
        <taxon>Thermogemmatisporales</taxon>
        <taxon>Thermogemmatisporaceae</taxon>
        <taxon>Thermogemmatispora</taxon>
    </lineage>
</organism>
<proteinExistence type="predicted"/>
<dbReference type="InterPro" id="IPR045648">
    <property type="entry name" value="CRISPR-assoc_Cas6-like_N"/>
</dbReference>
<keyword evidence="1" id="KW-0540">Nuclease</keyword>
<evidence type="ECO:0000313" key="7">
    <source>
        <dbReference type="EMBL" id="GER83438.1"/>
    </source>
</evidence>
<feature type="domain" description="CRISPR-associated protein Cas6-like N-terminal" evidence="6">
    <location>
        <begin position="15"/>
        <end position="160"/>
    </location>
</feature>
<gene>
    <name evidence="7" type="ORF">KTAU_20750</name>
</gene>
<dbReference type="Pfam" id="PF10040">
    <property type="entry name" value="CRISPR_Cas6"/>
    <property type="match status" value="1"/>
</dbReference>
<evidence type="ECO:0000256" key="2">
    <source>
        <dbReference type="ARBA" id="ARBA00022759"/>
    </source>
</evidence>
<dbReference type="AlphaFoldDB" id="A0A5J4K3Z1"/>
<evidence type="ECO:0000313" key="8">
    <source>
        <dbReference type="Proteomes" id="UP000334820"/>
    </source>
</evidence>
<dbReference type="InterPro" id="IPR019267">
    <property type="entry name" value="CRISPR-assoc_Cas6_C"/>
</dbReference>
<dbReference type="GO" id="GO:0004519">
    <property type="term" value="F:endonuclease activity"/>
    <property type="evidence" value="ECO:0007669"/>
    <property type="project" value="UniProtKB-KW"/>
</dbReference>